<evidence type="ECO:0000313" key="4">
    <source>
        <dbReference type="Proteomes" id="UP000218690"/>
    </source>
</evidence>
<dbReference type="InterPro" id="IPR051675">
    <property type="entry name" value="Endo/Exo/Phosphatase_dom_1"/>
</dbReference>
<dbReference type="SUPFAM" id="SSF47781">
    <property type="entry name" value="RuvA domain 2-like"/>
    <property type="match status" value="1"/>
</dbReference>
<evidence type="ECO:0000256" key="1">
    <source>
        <dbReference type="SAM" id="Phobius"/>
    </source>
</evidence>
<dbReference type="PANTHER" id="PTHR21180:SF32">
    <property type="entry name" value="ENDONUCLEASE_EXONUCLEASE_PHOSPHATASE FAMILY DOMAIN-CONTAINING PROTEIN 1"/>
    <property type="match status" value="1"/>
</dbReference>
<dbReference type="InterPro" id="IPR010994">
    <property type="entry name" value="RuvA_2-like"/>
</dbReference>
<reference evidence="3 4" key="1">
    <citation type="submission" date="2017-09" db="EMBL/GenBank/DDBJ databases">
        <title>Draft Genome Sequence of Corynebacterium accolens AH4003.</title>
        <authorList>
            <person name="Chen Y."/>
            <person name="Oosthuysen W.F."/>
            <person name="Kelley S."/>
            <person name="Horswill A."/>
        </authorList>
    </citation>
    <scope>NUCLEOTIDE SEQUENCE [LARGE SCALE GENOMIC DNA]</scope>
    <source>
        <strain evidence="3 4">AH4003</strain>
    </source>
</reference>
<dbReference type="InterPro" id="IPR019554">
    <property type="entry name" value="Soluble_ligand-bd"/>
</dbReference>
<dbReference type="InterPro" id="IPR003583">
    <property type="entry name" value="Hlx-hairpin-Hlx_DNA-bd_motif"/>
</dbReference>
<dbReference type="EMBL" id="NWBP01000023">
    <property type="protein sequence ID" value="PCC82679.1"/>
    <property type="molecule type" value="Genomic_DNA"/>
</dbReference>
<dbReference type="Pfam" id="PF10531">
    <property type="entry name" value="SLBB"/>
    <property type="match status" value="1"/>
</dbReference>
<dbReference type="GO" id="GO:0003677">
    <property type="term" value="F:DNA binding"/>
    <property type="evidence" value="ECO:0007669"/>
    <property type="project" value="InterPro"/>
</dbReference>
<name>A0A2A4AJM6_9CORY</name>
<dbReference type="NCBIfam" id="TIGR00426">
    <property type="entry name" value="competence protein ComEA helix-hairpin-helix repeat region"/>
    <property type="match status" value="1"/>
</dbReference>
<dbReference type="Gene3D" id="1.10.150.320">
    <property type="entry name" value="Photosystem II 12 kDa extrinsic protein"/>
    <property type="match status" value="1"/>
</dbReference>
<feature type="domain" description="Helix-hairpin-helix DNA-binding motif class 1" evidence="2">
    <location>
        <begin position="188"/>
        <end position="207"/>
    </location>
</feature>
<comment type="caution">
    <text evidence="3">The sequence shown here is derived from an EMBL/GenBank/DDBJ whole genome shotgun (WGS) entry which is preliminary data.</text>
</comment>
<gene>
    <name evidence="3" type="ORF">COM45_07620</name>
</gene>
<dbReference type="InterPro" id="IPR004509">
    <property type="entry name" value="Competence_ComEA_HhH"/>
</dbReference>
<dbReference type="Proteomes" id="UP000218690">
    <property type="component" value="Unassembled WGS sequence"/>
</dbReference>
<accession>A0A2A4AJM6</accession>
<keyword evidence="1" id="KW-1133">Transmembrane helix</keyword>
<keyword evidence="1" id="KW-0812">Transmembrane</keyword>
<protein>
    <submittedName>
        <fullName evidence="3">Competence protein ComEA</fullName>
    </submittedName>
</protein>
<dbReference type="AlphaFoldDB" id="A0A2A4AJM6"/>
<dbReference type="GO" id="GO:0015628">
    <property type="term" value="P:protein secretion by the type II secretion system"/>
    <property type="evidence" value="ECO:0007669"/>
    <property type="project" value="TreeGrafter"/>
</dbReference>
<sequence>MPHISDRLRELTRPTGEEDLLNVTYPRPRVRIPPWLACAIAVLVAAGVLAWLGITSRNDPYAVSVSEATSSAAAPSSLVVSVVGEVENPGLVTVAPDARIADALDHAHPRPSVDLLNLNLAKRLSDGEQIVVGLPAPAPVPGEPQEGGLLSLNSATKEQLMELKGVGEVTAESILSFREESGGFTSVEQLMEISGIGPAKFEALKDQVQL</sequence>
<feature type="domain" description="Helix-hairpin-helix DNA-binding motif class 1" evidence="2">
    <location>
        <begin position="158"/>
        <end position="177"/>
    </location>
</feature>
<dbReference type="PANTHER" id="PTHR21180">
    <property type="entry name" value="ENDONUCLEASE/EXONUCLEASE/PHOSPHATASE FAMILY DOMAIN-CONTAINING PROTEIN 1"/>
    <property type="match status" value="1"/>
</dbReference>
<evidence type="ECO:0000259" key="2">
    <source>
        <dbReference type="SMART" id="SM00278"/>
    </source>
</evidence>
<organism evidence="3 4">
    <name type="scientific">Corynebacterium accolens</name>
    <dbReference type="NCBI Taxonomy" id="38284"/>
    <lineage>
        <taxon>Bacteria</taxon>
        <taxon>Bacillati</taxon>
        <taxon>Actinomycetota</taxon>
        <taxon>Actinomycetes</taxon>
        <taxon>Mycobacteriales</taxon>
        <taxon>Corynebacteriaceae</taxon>
        <taxon>Corynebacterium</taxon>
    </lineage>
</organism>
<keyword evidence="1" id="KW-0472">Membrane</keyword>
<dbReference type="GO" id="GO:0015627">
    <property type="term" value="C:type II protein secretion system complex"/>
    <property type="evidence" value="ECO:0007669"/>
    <property type="project" value="TreeGrafter"/>
</dbReference>
<dbReference type="SMART" id="SM00278">
    <property type="entry name" value="HhH1"/>
    <property type="match status" value="2"/>
</dbReference>
<feature type="transmembrane region" description="Helical" evidence="1">
    <location>
        <begin position="35"/>
        <end position="54"/>
    </location>
</feature>
<evidence type="ECO:0000313" key="3">
    <source>
        <dbReference type="EMBL" id="PCC82679.1"/>
    </source>
</evidence>
<dbReference type="Pfam" id="PF12836">
    <property type="entry name" value="HHH_3"/>
    <property type="match status" value="1"/>
</dbReference>
<dbReference type="GO" id="GO:0006281">
    <property type="term" value="P:DNA repair"/>
    <property type="evidence" value="ECO:0007669"/>
    <property type="project" value="InterPro"/>
</dbReference>
<proteinExistence type="predicted"/>